<accession>A0A6S6T127</accession>
<protein>
    <submittedName>
        <fullName evidence="1">Uncharacterized protein</fullName>
    </submittedName>
</protein>
<dbReference type="PROSITE" id="PS51257">
    <property type="entry name" value="PROKAR_LIPOPROTEIN"/>
    <property type="match status" value="1"/>
</dbReference>
<evidence type="ECO:0000313" key="1">
    <source>
        <dbReference type="EMBL" id="CAA6816781.1"/>
    </source>
</evidence>
<dbReference type="EMBL" id="CACVAP010000086">
    <property type="protein sequence ID" value="CAA6816781.1"/>
    <property type="molecule type" value="Genomic_DNA"/>
</dbReference>
<name>A0A6S6T127_9BACT</name>
<sequence>MKKQLFILSTILLFIGCGNRESSSPSEPISNTAKAQEYKEGETFPIFKGQSMKALVNSTTFDIESDPITGINVITITNGEVQVQ</sequence>
<reference evidence="1" key="1">
    <citation type="submission" date="2020-01" db="EMBL/GenBank/DDBJ databases">
        <authorList>
            <person name="Meier V. D."/>
            <person name="Meier V D."/>
        </authorList>
    </citation>
    <scope>NUCLEOTIDE SEQUENCE</scope>
    <source>
        <strain evidence="1">HLG_WM_MAG_06</strain>
    </source>
</reference>
<organism evidence="1">
    <name type="scientific">uncultured Sulfurovum sp</name>
    <dbReference type="NCBI Taxonomy" id="269237"/>
    <lineage>
        <taxon>Bacteria</taxon>
        <taxon>Pseudomonadati</taxon>
        <taxon>Campylobacterota</taxon>
        <taxon>Epsilonproteobacteria</taxon>
        <taxon>Campylobacterales</taxon>
        <taxon>Sulfurovaceae</taxon>
        <taxon>Sulfurovum</taxon>
        <taxon>environmental samples</taxon>
    </lineage>
</organism>
<dbReference type="AlphaFoldDB" id="A0A6S6T127"/>
<proteinExistence type="predicted"/>
<gene>
    <name evidence="1" type="ORF">HELGO_WM1258</name>
</gene>